<dbReference type="Proteomes" id="UP001157069">
    <property type="component" value="Unassembled WGS sequence"/>
</dbReference>
<evidence type="ECO:0000313" key="3">
    <source>
        <dbReference type="Proteomes" id="UP001157069"/>
    </source>
</evidence>
<feature type="compositionally biased region" description="Acidic residues" evidence="1">
    <location>
        <begin position="1"/>
        <end position="17"/>
    </location>
</feature>
<dbReference type="EMBL" id="BSVA01000001">
    <property type="protein sequence ID" value="GMA90158.1"/>
    <property type="molecule type" value="Genomic_DNA"/>
</dbReference>
<keyword evidence="3" id="KW-1185">Reference proteome</keyword>
<reference evidence="3" key="1">
    <citation type="journal article" date="2019" name="Int. J. Syst. Evol. Microbiol.">
        <title>The Global Catalogue of Microorganisms (GCM) 10K type strain sequencing project: providing services to taxonomists for standard genome sequencing and annotation.</title>
        <authorList>
            <consortium name="The Broad Institute Genomics Platform"/>
            <consortium name="The Broad Institute Genome Sequencing Center for Infectious Disease"/>
            <person name="Wu L."/>
            <person name="Ma J."/>
        </authorList>
    </citation>
    <scope>NUCLEOTIDE SEQUENCE [LARGE SCALE GENOMIC DNA]</scope>
    <source>
        <strain evidence="3">NBRC 108755</strain>
    </source>
</reference>
<comment type="caution">
    <text evidence="2">The sequence shown here is derived from an EMBL/GenBank/DDBJ whole genome shotgun (WGS) entry which is preliminary data.</text>
</comment>
<feature type="region of interest" description="Disordered" evidence="1">
    <location>
        <begin position="1"/>
        <end position="22"/>
    </location>
</feature>
<organism evidence="2 3">
    <name type="scientific">Homoserinibacter gongjuensis</name>
    <dbReference type="NCBI Taxonomy" id="1162968"/>
    <lineage>
        <taxon>Bacteria</taxon>
        <taxon>Bacillati</taxon>
        <taxon>Actinomycetota</taxon>
        <taxon>Actinomycetes</taxon>
        <taxon>Micrococcales</taxon>
        <taxon>Microbacteriaceae</taxon>
        <taxon>Homoserinibacter</taxon>
    </lineage>
</organism>
<feature type="compositionally biased region" description="Basic and acidic residues" evidence="1">
    <location>
        <begin position="58"/>
        <end position="68"/>
    </location>
</feature>
<evidence type="ECO:0000313" key="2">
    <source>
        <dbReference type="EMBL" id="GMA90158.1"/>
    </source>
</evidence>
<evidence type="ECO:0000256" key="1">
    <source>
        <dbReference type="SAM" id="MobiDB-lite"/>
    </source>
</evidence>
<sequence length="68" mass="7618">MTAEREEDPEEQVEGDWDEHVERVARRDPEVLVGEELDEVVEPDEVAGVADGVPVGEPRVHGDPDRDE</sequence>
<dbReference type="RefSeq" id="WP_284297769.1">
    <property type="nucleotide sequence ID" value="NZ_BSVA01000001.1"/>
</dbReference>
<accession>A0ABQ6JQ23</accession>
<feature type="region of interest" description="Disordered" evidence="1">
    <location>
        <begin position="45"/>
        <end position="68"/>
    </location>
</feature>
<proteinExistence type="predicted"/>
<protein>
    <submittedName>
        <fullName evidence="2">Uncharacterized protein</fullName>
    </submittedName>
</protein>
<name>A0ABQ6JQ23_9MICO</name>
<gene>
    <name evidence="2" type="ORF">GCM10025869_06870</name>
</gene>